<evidence type="ECO:0000313" key="2">
    <source>
        <dbReference type="EnsemblMetazoa" id="HelroP166931"/>
    </source>
</evidence>
<evidence type="ECO:0008006" key="4">
    <source>
        <dbReference type="Google" id="ProtNLM"/>
    </source>
</evidence>
<evidence type="ECO:0000313" key="3">
    <source>
        <dbReference type="Proteomes" id="UP000015101"/>
    </source>
</evidence>
<sequence length="977" mass="111705">MLKKITFHKKCSNELPLTFVNLYANEGKIYSEHPSPLDFIQYLLDHNALYAHNDSKIFCWFANYCAAQDCIRQTQFDDFIPTLKFFQSISCADEKVDCLELHDKELKSLSKENVFKMEDNHVLIIKLLKNINKQFKNKYDLSIFSSFLDKCSSIKWKEQDIDHCIFGTEESQISYTKIINSGDESTNLTCKTSSIPSNNYGNVESHDDASDWGGPLNEILHDGTVNIQTVKGIEEITDCDSDEERHLNEINQIKVHTHSKFENNKKDRNNNDIKIRAETLNSSTYHDAAANEVGHDFYGSKININDNISPTDFTILNSIDIEDKRSNLYLDGDSKLKTTHFIVNDENKDVDNNGLIFETELEPMSTTDITRASNDKNIFLSKIASPYLFKTIKVINNPMKLVVSHVVSPSLFWIHIFKNDLHENSSSPSSVFHKMSETADSIAECATSENQKVFLCNEMNKLSMDLKQNCEIVLNHGCLIPFSKDACLPNVPCLFNDVQEKIFYRAERHHPTPLYSVVVQGTMDGRITCRPRGWRFVTWSVGTLTGRSLDVVEELQRRMVDVAALQEIRWKGESLWGLKVEDISCGERGMMVREEKEEEKDRFYDDVSDEIGQAGLDEFVVLLGDLNGHVGADADGYEGVHGGWGYGIRNEEGRRVLELADAHSMVVGNTWFTREPARLITYRSGKHRSMIDYILARAKHRKYVKNVKAIPGMLQHSMSTRYVTGVVNVDWLPVLLSSLVDGTTKLLGVPRSDIHEFLLLAAHIVGLQVDVAIRKSGALHRARWMAKAICALKIELLFTVNKTIFNLTARELQGIQRLNRFIICVYLQSRFSCRLTADAPVNDILLIQRLDDYDDAVLGSTGLKMMLRHSWYMSPELATLALFSSLLSDKEKTDLVRTIQADREHYHKVLTICVRLKHFLKHPILMPVFLMYLLKTCQILLLSKLQQYAEQKPFLLQVVEQHRKNFAEYNRELLAKI</sequence>
<dbReference type="EnsemblMetazoa" id="HelroT166931">
    <property type="protein sequence ID" value="HelroP166931"/>
    <property type="gene ID" value="HelroG166931"/>
</dbReference>
<gene>
    <name evidence="2" type="primary">20201716</name>
    <name evidence="1" type="ORF">HELRODRAFT_166931</name>
</gene>
<proteinExistence type="predicted"/>
<dbReference type="GeneID" id="20201716"/>
<keyword evidence="3" id="KW-1185">Reference proteome</keyword>
<organism evidence="2 3">
    <name type="scientific">Helobdella robusta</name>
    <name type="common">Californian leech</name>
    <dbReference type="NCBI Taxonomy" id="6412"/>
    <lineage>
        <taxon>Eukaryota</taxon>
        <taxon>Metazoa</taxon>
        <taxon>Spiralia</taxon>
        <taxon>Lophotrochozoa</taxon>
        <taxon>Annelida</taxon>
        <taxon>Clitellata</taxon>
        <taxon>Hirudinea</taxon>
        <taxon>Rhynchobdellida</taxon>
        <taxon>Glossiphoniidae</taxon>
        <taxon>Helobdella</taxon>
    </lineage>
</organism>
<dbReference type="OrthoDB" id="6255816at2759"/>
<dbReference type="Gene3D" id="3.60.10.10">
    <property type="entry name" value="Endonuclease/exonuclease/phosphatase"/>
    <property type="match status" value="1"/>
</dbReference>
<reference evidence="3" key="1">
    <citation type="submission" date="2012-12" db="EMBL/GenBank/DDBJ databases">
        <authorList>
            <person name="Hellsten U."/>
            <person name="Grimwood J."/>
            <person name="Chapman J.A."/>
            <person name="Shapiro H."/>
            <person name="Aerts A."/>
            <person name="Otillar R.P."/>
            <person name="Terry A.Y."/>
            <person name="Boore J.L."/>
            <person name="Simakov O."/>
            <person name="Marletaz F."/>
            <person name="Cho S.-J."/>
            <person name="Edsinger-Gonzales E."/>
            <person name="Havlak P."/>
            <person name="Kuo D.-H."/>
            <person name="Larsson T."/>
            <person name="Lv J."/>
            <person name="Arendt D."/>
            <person name="Savage R."/>
            <person name="Osoegawa K."/>
            <person name="de Jong P."/>
            <person name="Lindberg D.R."/>
            <person name="Seaver E.C."/>
            <person name="Weisblat D.A."/>
            <person name="Putnam N.H."/>
            <person name="Grigoriev I.V."/>
            <person name="Rokhsar D.S."/>
        </authorList>
    </citation>
    <scope>NUCLEOTIDE SEQUENCE</scope>
</reference>
<dbReference type="SUPFAM" id="SSF56219">
    <property type="entry name" value="DNase I-like"/>
    <property type="match status" value="1"/>
</dbReference>
<accession>T1EYR6</accession>
<dbReference type="InParanoid" id="T1EYR6"/>
<name>T1EYR6_HELRO</name>
<reference evidence="1 3" key="2">
    <citation type="journal article" date="2013" name="Nature">
        <title>Insights into bilaterian evolution from three spiralian genomes.</title>
        <authorList>
            <person name="Simakov O."/>
            <person name="Marletaz F."/>
            <person name="Cho S.J."/>
            <person name="Edsinger-Gonzales E."/>
            <person name="Havlak P."/>
            <person name="Hellsten U."/>
            <person name="Kuo D.H."/>
            <person name="Larsson T."/>
            <person name="Lv J."/>
            <person name="Arendt D."/>
            <person name="Savage R."/>
            <person name="Osoegawa K."/>
            <person name="de Jong P."/>
            <person name="Grimwood J."/>
            <person name="Chapman J.A."/>
            <person name="Shapiro H."/>
            <person name="Aerts A."/>
            <person name="Otillar R.P."/>
            <person name="Terry A.Y."/>
            <person name="Boore J.L."/>
            <person name="Grigoriev I.V."/>
            <person name="Lindberg D.R."/>
            <person name="Seaver E.C."/>
            <person name="Weisblat D.A."/>
            <person name="Putnam N.H."/>
            <person name="Rokhsar D.S."/>
        </authorList>
    </citation>
    <scope>NUCLEOTIDE SEQUENCE</scope>
</reference>
<dbReference type="InterPro" id="IPR027124">
    <property type="entry name" value="Swc5/CFDP1/2"/>
</dbReference>
<dbReference type="KEGG" id="hro:HELRODRAFT_166931"/>
<dbReference type="PANTHER" id="PTHR23227">
    <property type="entry name" value="BUCENTAUR RELATED"/>
    <property type="match status" value="1"/>
</dbReference>
<dbReference type="InterPro" id="IPR036691">
    <property type="entry name" value="Endo/exonu/phosph_ase_sf"/>
</dbReference>
<dbReference type="RefSeq" id="XP_009010344.1">
    <property type="nucleotide sequence ID" value="XM_009012096.1"/>
</dbReference>
<dbReference type="EMBL" id="KB095812">
    <property type="protein sequence ID" value="ESO11856.1"/>
    <property type="molecule type" value="Genomic_DNA"/>
</dbReference>
<dbReference type="AlphaFoldDB" id="T1EYR6"/>
<dbReference type="STRING" id="6412.T1EYR6"/>
<evidence type="ECO:0000313" key="1">
    <source>
        <dbReference type="EMBL" id="ESO11856.1"/>
    </source>
</evidence>
<reference evidence="2" key="3">
    <citation type="submission" date="2015-06" db="UniProtKB">
        <authorList>
            <consortium name="EnsemblMetazoa"/>
        </authorList>
    </citation>
    <scope>IDENTIFICATION</scope>
</reference>
<dbReference type="EMBL" id="AMQM01002600">
    <property type="status" value="NOT_ANNOTATED_CDS"/>
    <property type="molecule type" value="Genomic_DNA"/>
</dbReference>
<dbReference type="HOGENOM" id="CLU_304243_0_0_1"/>
<protein>
    <recommendedName>
        <fullName evidence="4">Endonuclease/exonuclease/phosphatase domain-containing protein</fullName>
    </recommendedName>
</protein>
<dbReference type="CTD" id="20201716"/>
<dbReference type="PANTHER" id="PTHR23227:SF83">
    <property type="entry name" value="ENDONUCLEASE_EXONUCLEASE_PHOSPHATASE DOMAIN-CONTAINING PROTEIN"/>
    <property type="match status" value="1"/>
</dbReference>
<dbReference type="Proteomes" id="UP000015101">
    <property type="component" value="Unassembled WGS sequence"/>
</dbReference>